<gene>
    <name evidence="1" type="ORF">V8G54_028935</name>
</gene>
<evidence type="ECO:0000313" key="2">
    <source>
        <dbReference type="Proteomes" id="UP001374535"/>
    </source>
</evidence>
<reference evidence="1 2" key="1">
    <citation type="journal article" date="2023" name="Life. Sci Alliance">
        <title>Evolutionary insights into 3D genome organization and epigenetic landscape of Vigna mungo.</title>
        <authorList>
            <person name="Junaid A."/>
            <person name="Singh B."/>
            <person name="Bhatia S."/>
        </authorList>
    </citation>
    <scope>NUCLEOTIDE SEQUENCE [LARGE SCALE GENOMIC DNA]</scope>
    <source>
        <strain evidence="1">Urdbean</strain>
    </source>
</reference>
<name>A0AAQ3MTU9_VIGMU</name>
<dbReference type="EMBL" id="CP144692">
    <property type="protein sequence ID" value="WVY96784.1"/>
    <property type="molecule type" value="Genomic_DNA"/>
</dbReference>
<proteinExistence type="predicted"/>
<protein>
    <submittedName>
        <fullName evidence="1">Uncharacterized protein</fullName>
    </submittedName>
</protein>
<organism evidence="1 2">
    <name type="scientific">Vigna mungo</name>
    <name type="common">Black gram</name>
    <name type="synonym">Phaseolus mungo</name>
    <dbReference type="NCBI Taxonomy" id="3915"/>
    <lineage>
        <taxon>Eukaryota</taxon>
        <taxon>Viridiplantae</taxon>
        <taxon>Streptophyta</taxon>
        <taxon>Embryophyta</taxon>
        <taxon>Tracheophyta</taxon>
        <taxon>Spermatophyta</taxon>
        <taxon>Magnoliopsida</taxon>
        <taxon>eudicotyledons</taxon>
        <taxon>Gunneridae</taxon>
        <taxon>Pentapetalae</taxon>
        <taxon>rosids</taxon>
        <taxon>fabids</taxon>
        <taxon>Fabales</taxon>
        <taxon>Fabaceae</taxon>
        <taxon>Papilionoideae</taxon>
        <taxon>50 kb inversion clade</taxon>
        <taxon>NPAAA clade</taxon>
        <taxon>indigoferoid/millettioid clade</taxon>
        <taxon>Phaseoleae</taxon>
        <taxon>Vigna</taxon>
    </lineage>
</organism>
<keyword evidence="2" id="KW-1185">Reference proteome</keyword>
<sequence length="249" mass="28194">MARVVGDAKEEEEFDGLRCVLLDEANSHNAMHESRDEDRADTSDEHDGDAMALRFKKIEASESSRLKVSTGEIAILPRGFCFSLLQFKIFLPSMSLLSMLSMNEELKLTKMEEMEDGRRPKDEDGLFPQLQACLQELQMRENAFGCQKMPSPSRVSIATSELYPSCRLPESWALSCTPAAPQLQHSREEWGSAVPQLQHQSLLNISSFTFILAYVVLPFFDLDNKLQVHDLTTEKCGLVKQFKSIQLKM</sequence>
<dbReference type="AlphaFoldDB" id="A0AAQ3MTU9"/>
<evidence type="ECO:0000313" key="1">
    <source>
        <dbReference type="EMBL" id="WVY96784.1"/>
    </source>
</evidence>
<dbReference type="Proteomes" id="UP001374535">
    <property type="component" value="Chromosome 9"/>
</dbReference>
<accession>A0AAQ3MTU9</accession>